<evidence type="ECO:0000313" key="4">
    <source>
        <dbReference type="EMBL" id="SJZ89358.1"/>
    </source>
</evidence>
<keyword evidence="1" id="KW-0472">Membrane</keyword>
<evidence type="ECO:0000256" key="1">
    <source>
        <dbReference type="SAM" id="Phobius"/>
    </source>
</evidence>
<organism evidence="3 5">
    <name type="scientific">Fibrobacter intestinalis</name>
    <dbReference type="NCBI Taxonomy" id="28122"/>
    <lineage>
        <taxon>Bacteria</taxon>
        <taxon>Pseudomonadati</taxon>
        <taxon>Fibrobacterota</taxon>
        <taxon>Fibrobacteria</taxon>
        <taxon>Fibrobacterales</taxon>
        <taxon>Fibrobacteraceae</taxon>
        <taxon>Fibrobacter</taxon>
    </lineage>
</organism>
<sequence>METDHCKSKRPKQAALNRYIYSVRIFKAIIPVFYLTFLLCSCKEEVQIVPEIRETPGDIQVLNSSGIPGAAVKMRDYLRSQGFDVIEMSNDNLWNYEETIIAIRNPHWAGAEALAKALHTTNVIPLKNKQKLVDATVFVGKDFEKITQTGTP</sequence>
<keyword evidence="1" id="KW-0812">Transmembrane</keyword>
<evidence type="ECO:0000313" key="5">
    <source>
        <dbReference type="Proteomes" id="UP000184275"/>
    </source>
</evidence>
<reference evidence="3" key="2">
    <citation type="submission" date="2016-11" db="EMBL/GenBank/DDBJ databases">
        <authorList>
            <person name="Jaros S."/>
            <person name="Januszkiewicz K."/>
            <person name="Wedrychowicz H."/>
        </authorList>
    </citation>
    <scope>NUCLEOTIDE SEQUENCE [LARGE SCALE GENOMIC DNA]</scope>
    <source>
        <strain evidence="3">UWOS</strain>
    </source>
</reference>
<dbReference type="Proteomes" id="UP000184275">
    <property type="component" value="Unassembled WGS sequence"/>
</dbReference>
<evidence type="ECO:0000313" key="3">
    <source>
        <dbReference type="EMBL" id="SHK44074.1"/>
    </source>
</evidence>
<dbReference type="AlphaFoldDB" id="A0A1M6SH41"/>
<accession>A0A1M6SH41</accession>
<name>A0A1M6SH41_9BACT</name>
<evidence type="ECO:0000259" key="2">
    <source>
        <dbReference type="Pfam" id="PF13399"/>
    </source>
</evidence>
<dbReference type="Pfam" id="PF13399">
    <property type="entry name" value="LytR_C"/>
    <property type="match status" value="1"/>
</dbReference>
<dbReference type="EMBL" id="FRAW01000006">
    <property type="protein sequence ID" value="SHK44074.1"/>
    <property type="molecule type" value="Genomic_DNA"/>
</dbReference>
<evidence type="ECO:0000313" key="6">
    <source>
        <dbReference type="Proteomes" id="UP000190449"/>
    </source>
</evidence>
<gene>
    <name evidence="4" type="ORF">SAMN02745108_01888</name>
    <name evidence="3" type="ORF">SAMN05720469_10658</name>
</gene>
<dbReference type="RefSeq" id="WP_078776740.1">
    <property type="nucleotide sequence ID" value="NZ_FRAW01000006.1"/>
</dbReference>
<dbReference type="InterPro" id="IPR027381">
    <property type="entry name" value="LytR/CpsA/Psr_C"/>
</dbReference>
<accession>A0A1T4PEX2</accession>
<keyword evidence="1" id="KW-1133">Transmembrane helix</keyword>
<dbReference type="Gene3D" id="3.30.70.2390">
    <property type="match status" value="1"/>
</dbReference>
<keyword evidence="5" id="KW-1185">Reference proteome</keyword>
<feature type="transmembrane region" description="Helical" evidence="1">
    <location>
        <begin position="21"/>
        <end position="39"/>
    </location>
</feature>
<reference evidence="5" key="1">
    <citation type="submission" date="2016-11" db="EMBL/GenBank/DDBJ databases">
        <authorList>
            <person name="Varghese N."/>
            <person name="Submissions S."/>
        </authorList>
    </citation>
    <scope>NUCLEOTIDE SEQUENCE [LARGE SCALE GENOMIC DNA]</scope>
    <source>
        <strain evidence="5">UWOS</strain>
    </source>
</reference>
<dbReference type="Proteomes" id="UP000190449">
    <property type="component" value="Unassembled WGS sequence"/>
</dbReference>
<proteinExistence type="predicted"/>
<feature type="domain" description="LytR/CpsA/Psr regulator C-terminal" evidence="2">
    <location>
        <begin position="59"/>
        <end position="143"/>
    </location>
</feature>
<dbReference type="STRING" id="28122.SAMN02745108_01888"/>
<protein>
    <submittedName>
        <fullName evidence="3">LytR cell envelope-related transcriptional attenuator</fullName>
    </submittedName>
</protein>
<reference evidence="4 6" key="3">
    <citation type="submission" date="2017-02" db="EMBL/GenBank/DDBJ databases">
        <authorList>
            <person name="Peterson S.W."/>
        </authorList>
    </citation>
    <scope>NUCLEOTIDE SEQUENCE [LARGE SCALE GENOMIC DNA]</scope>
    <source>
        <strain evidence="4 6">ATCC 43854</strain>
    </source>
</reference>
<dbReference type="EMBL" id="FUWU01000033">
    <property type="protein sequence ID" value="SJZ89358.1"/>
    <property type="molecule type" value="Genomic_DNA"/>
</dbReference>